<accession>A0ABQ5E2L7</accession>
<reference evidence="1" key="1">
    <citation type="journal article" date="2022" name="Int. J. Mol. Sci.">
        <title>Draft Genome of Tanacetum Coccineum: Genomic Comparison of Closely Related Tanacetum-Family Plants.</title>
        <authorList>
            <person name="Yamashiro T."/>
            <person name="Shiraishi A."/>
            <person name="Nakayama K."/>
            <person name="Satake H."/>
        </authorList>
    </citation>
    <scope>NUCLEOTIDE SEQUENCE</scope>
</reference>
<evidence type="ECO:0000313" key="2">
    <source>
        <dbReference type="Proteomes" id="UP001151760"/>
    </source>
</evidence>
<name>A0ABQ5E2L7_9ASTR</name>
<reference evidence="1" key="2">
    <citation type="submission" date="2022-01" db="EMBL/GenBank/DDBJ databases">
        <authorList>
            <person name="Yamashiro T."/>
            <person name="Shiraishi A."/>
            <person name="Satake H."/>
            <person name="Nakayama K."/>
        </authorList>
    </citation>
    <scope>NUCLEOTIDE SEQUENCE</scope>
</reference>
<gene>
    <name evidence="1" type="ORF">Tco_0953718</name>
</gene>
<keyword evidence="2" id="KW-1185">Reference proteome</keyword>
<comment type="caution">
    <text evidence="1">The sequence shown here is derived from an EMBL/GenBank/DDBJ whole genome shotgun (WGS) entry which is preliminary data.</text>
</comment>
<evidence type="ECO:0000313" key="1">
    <source>
        <dbReference type="EMBL" id="GJT45003.1"/>
    </source>
</evidence>
<proteinExistence type="predicted"/>
<protein>
    <submittedName>
        <fullName evidence="1">Uncharacterized protein</fullName>
    </submittedName>
</protein>
<dbReference type="Proteomes" id="UP001151760">
    <property type="component" value="Unassembled WGS sequence"/>
</dbReference>
<dbReference type="EMBL" id="BQNB010015863">
    <property type="protein sequence ID" value="GJT45003.1"/>
    <property type="molecule type" value="Genomic_DNA"/>
</dbReference>
<sequence>MRCSKVPSLVCDICDGSGAVDFWAISIIHAIEYNPSGRIAQAPTRDTRNCNCVPEIEASNFEIKLWRYYPCKQGGKSANKDDLLALNLWNFFGNLHFKLSFADALLHIANVCNDVQKLLQQRQDLG</sequence>
<organism evidence="1 2">
    <name type="scientific">Tanacetum coccineum</name>
    <dbReference type="NCBI Taxonomy" id="301880"/>
    <lineage>
        <taxon>Eukaryota</taxon>
        <taxon>Viridiplantae</taxon>
        <taxon>Streptophyta</taxon>
        <taxon>Embryophyta</taxon>
        <taxon>Tracheophyta</taxon>
        <taxon>Spermatophyta</taxon>
        <taxon>Magnoliopsida</taxon>
        <taxon>eudicotyledons</taxon>
        <taxon>Gunneridae</taxon>
        <taxon>Pentapetalae</taxon>
        <taxon>asterids</taxon>
        <taxon>campanulids</taxon>
        <taxon>Asterales</taxon>
        <taxon>Asteraceae</taxon>
        <taxon>Asteroideae</taxon>
        <taxon>Anthemideae</taxon>
        <taxon>Anthemidinae</taxon>
        <taxon>Tanacetum</taxon>
    </lineage>
</organism>